<sequence length="596" mass="65198">MNALLPAVVPSLAWALLDFVWQGLLVGWGAALLLGLLRSARPQTRYAVACAALLLCAALPLAGTLQRIFDADSATTSLMPLALAVPLAAATDAPAALAGARLALWEQALQSRLPLVMLLWSAGAGALALRMLLGLLWVRRLSHPANCRPDPAWQGRVQQLAERFGINRPVRLGLVDDVPGPLTAGWWRPVILLPASVASGMPVHLLEALLAHELAHIRRHDYLVNLVQSAIEVVLFYHPAVWWLSKRIRLEREQVADDLAAGVLGEPRRLALALSELDRFQLSTTPQLAHAAHGGNLMNRIKRLVRPESEPLHWKMALPILGLACACAAFYANAQPSPSPQPRTEKTISVRGGTEQAYALVRPGERGTQGSGSSSDWKAIAAAKRAIPGQFLWFRDAGKAYVVSDPAVLAKVVDAWAPVERLGDEMDVFGREMEQHGKVMESLGRQMEREGRQAEQAGRGQRRHSERAVEALGRDQERLGRQMEKLGRDMERADSAQRETLNRKMDELGKQMRMLGRQMEQQSDALSREEARQTNAPMAELGRQMEDAGKPMDSLGKKMDVLGKQIDAEARVAERTMRALIRDAMAKGLAAPAPAA</sequence>
<dbReference type="PANTHER" id="PTHR34978">
    <property type="entry name" value="POSSIBLE SENSOR-TRANSDUCER PROTEIN BLAR"/>
    <property type="match status" value="1"/>
</dbReference>
<name>A0A2G8TH93_9BURK</name>
<feature type="region of interest" description="Disordered" evidence="1">
    <location>
        <begin position="445"/>
        <end position="479"/>
    </location>
</feature>
<evidence type="ECO:0000259" key="3">
    <source>
        <dbReference type="Pfam" id="PF05569"/>
    </source>
</evidence>
<dbReference type="Proteomes" id="UP000230390">
    <property type="component" value="Unassembled WGS sequence"/>
</dbReference>
<proteinExistence type="predicted"/>
<evidence type="ECO:0000313" key="4">
    <source>
        <dbReference type="EMBL" id="PIL45421.1"/>
    </source>
</evidence>
<evidence type="ECO:0000313" key="5">
    <source>
        <dbReference type="Proteomes" id="UP000230390"/>
    </source>
</evidence>
<protein>
    <submittedName>
        <fullName evidence="4">Peptidase M56</fullName>
    </submittedName>
</protein>
<gene>
    <name evidence="4" type="ORF">CR105_09665</name>
</gene>
<dbReference type="Pfam" id="PF05569">
    <property type="entry name" value="Peptidase_M56"/>
    <property type="match status" value="1"/>
</dbReference>
<dbReference type="Gene3D" id="3.30.2010.10">
    <property type="entry name" value="Metalloproteases ('zincins'), catalytic domain"/>
    <property type="match status" value="1"/>
</dbReference>
<feature type="domain" description="Peptidase M56" evidence="3">
    <location>
        <begin position="54"/>
        <end position="258"/>
    </location>
</feature>
<keyword evidence="2" id="KW-1133">Transmembrane helix</keyword>
<reference evidence="4 5" key="1">
    <citation type="submission" date="2017-10" db="EMBL/GenBank/DDBJ databases">
        <title>Massilia psychrophilum sp. nov., a novel purple-pigmented bacterium isolated from Tianshan glacier, Xinjiang Municipality, China.</title>
        <authorList>
            <person name="Wang H."/>
        </authorList>
    </citation>
    <scope>NUCLEOTIDE SEQUENCE [LARGE SCALE GENOMIC DNA]</scope>
    <source>
        <strain evidence="4 5">JCM 30074</strain>
    </source>
</reference>
<evidence type="ECO:0000256" key="2">
    <source>
        <dbReference type="SAM" id="Phobius"/>
    </source>
</evidence>
<dbReference type="CDD" id="cd07341">
    <property type="entry name" value="M56_BlaR1_MecR1_like"/>
    <property type="match status" value="1"/>
</dbReference>
<dbReference type="EMBL" id="PDOC01000004">
    <property type="protein sequence ID" value="PIL45421.1"/>
    <property type="molecule type" value="Genomic_DNA"/>
</dbReference>
<keyword evidence="2" id="KW-0472">Membrane</keyword>
<dbReference type="OrthoDB" id="15218at2"/>
<organism evidence="4 5">
    <name type="scientific">Massilia eurypsychrophila</name>
    <dbReference type="NCBI Taxonomy" id="1485217"/>
    <lineage>
        <taxon>Bacteria</taxon>
        <taxon>Pseudomonadati</taxon>
        <taxon>Pseudomonadota</taxon>
        <taxon>Betaproteobacteria</taxon>
        <taxon>Burkholderiales</taxon>
        <taxon>Oxalobacteraceae</taxon>
        <taxon>Telluria group</taxon>
        <taxon>Massilia</taxon>
    </lineage>
</organism>
<feature type="transmembrane region" description="Helical" evidence="2">
    <location>
        <begin position="81"/>
        <end position="104"/>
    </location>
</feature>
<keyword evidence="5" id="KW-1185">Reference proteome</keyword>
<keyword evidence="2" id="KW-0812">Transmembrane</keyword>
<feature type="compositionally biased region" description="Basic and acidic residues" evidence="1">
    <location>
        <begin position="466"/>
        <end position="479"/>
    </location>
</feature>
<evidence type="ECO:0000256" key="1">
    <source>
        <dbReference type="SAM" id="MobiDB-lite"/>
    </source>
</evidence>
<dbReference type="InterPro" id="IPR008756">
    <property type="entry name" value="Peptidase_M56"/>
</dbReference>
<dbReference type="RefSeq" id="WP_099788215.1">
    <property type="nucleotide sequence ID" value="NZ_JBHLYV010000031.1"/>
</dbReference>
<dbReference type="InterPro" id="IPR052173">
    <property type="entry name" value="Beta-lactam_resp_regulator"/>
</dbReference>
<accession>A0A2G8TH93</accession>
<dbReference type="AlphaFoldDB" id="A0A2G8TH93"/>
<comment type="caution">
    <text evidence="4">The sequence shown here is derived from an EMBL/GenBank/DDBJ whole genome shotgun (WGS) entry which is preliminary data.</text>
</comment>
<dbReference type="PANTHER" id="PTHR34978:SF3">
    <property type="entry name" value="SLR0241 PROTEIN"/>
    <property type="match status" value="1"/>
</dbReference>
<feature type="transmembrane region" description="Helical" evidence="2">
    <location>
        <begin position="12"/>
        <end position="34"/>
    </location>
</feature>
<feature type="transmembrane region" description="Helical" evidence="2">
    <location>
        <begin position="46"/>
        <end position="69"/>
    </location>
</feature>
<feature type="transmembrane region" description="Helical" evidence="2">
    <location>
        <begin position="116"/>
        <end position="138"/>
    </location>
</feature>